<evidence type="ECO:0000313" key="4">
    <source>
        <dbReference type="Proteomes" id="UP001501509"/>
    </source>
</evidence>
<protein>
    <submittedName>
        <fullName evidence="3">Amidohydrolase family protein</fullName>
    </submittedName>
</protein>
<dbReference type="InterPro" id="IPR032465">
    <property type="entry name" value="ACMSD"/>
</dbReference>
<dbReference type="PANTHER" id="PTHR21240:SF28">
    <property type="entry name" value="ISO-OROTATE DECARBOXYLASE (EUROFUNG)"/>
    <property type="match status" value="1"/>
</dbReference>
<organism evidence="3 4">
    <name type="scientific">Actinomadura fulvescens</name>
    <dbReference type="NCBI Taxonomy" id="46160"/>
    <lineage>
        <taxon>Bacteria</taxon>
        <taxon>Bacillati</taxon>
        <taxon>Actinomycetota</taxon>
        <taxon>Actinomycetes</taxon>
        <taxon>Streptosporangiales</taxon>
        <taxon>Thermomonosporaceae</taxon>
        <taxon>Actinomadura</taxon>
    </lineage>
</organism>
<dbReference type="InterPro" id="IPR032466">
    <property type="entry name" value="Metal_Hydrolase"/>
</dbReference>
<dbReference type="SUPFAM" id="SSF51556">
    <property type="entry name" value="Metallo-dependent hydrolases"/>
    <property type="match status" value="1"/>
</dbReference>
<evidence type="ECO:0000313" key="3">
    <source>
        <dbReference type="EMBL" id="GAA2629005.1"/>
    </source>
</evidence>
<gene>
    <name evidence="3" type="ORF">GCM10010411_78090</name>
</gene>
<dbReference type="Proteomes" id="UP001501509">
    <property type="component" value="Unassembled WGS sequence"/>
</dbReference>
<accession>A0ABP6CUY8</accession>
<dbReference type="Gene3D" id="3.20.20.140">
    <property type="entry name" value="Metal-dependent hydrolases"/>
    <property type="match status" value="1"/>
</dbReference>
<evidence type="ECO:0000256" key="1">
    <source>
        <dbReference type="ARBA" id="ARBA00023239"/>
    </source>
</evidence>
<dbReference type="Pfam" id="PF04909">
    <property type="entry name" value="Amidohydro_2"/>
    <property type="match status" value="1"/>
</dbReference>
<reference evidence="4" key="1">
    <citation type="journal article" date="2019" name="Int. J. Syst. Evol. Microbiol.">
        <title>The Global Catalogue of Microorganisms (GCM) 10K type strain sequencing project: providing services to taxonomists for standard genome sequencing and annotation.</title>
        <authorList>
            <consortium name="The Broad Institute Genomics Platform"/>
            <consortium name="The Broad Institute Genome Sequencing Center for Infectious Disease"/>
            <person name="Wu L."/>
            <person name="Ma J."/>
        </authorList>
    </citation>
    <scope>NUCLEOTIDE SEQUENCE [LARGE SCALE GENOMIC DNA]</scope>
    <source>
        <strain evidence="4">JCM 6833</strain>
    </source>
</reference>
<dbReference type="RefSeq" id="WP_344547537.1">
    <property type="nucleotide sequence ID" value="NZ_BAAATD010000014.1"/>
</dbReference>
<keyword evidence="1" id="KW-0456">Lyase</keyword>
<evidence type="ECO:0000259" key="2">
    <source>
        <dbReference type="Pfam" id="PF04909"/>
    </source>
</evidence>
<dbReference type="PANTHER" id="PTHR21240">
    <property type="entry name" value="2-AMINO-3-CARBOXYLMUCONATE-6-SEMIALDEHYDE DECARBOXYLASE"/>
    <property type="match status" value="1"/>
</dbReference>
<sequence length="307" mass="32701">MTSGRIDVHQHLVPAAYAGRLRDHGITAPGGRKLPGWSPAMALELMDRQGIATALLSLTTPGVHLGDDREAAAAAREFNEFGAELVKDHPGRFGLLATLTLPYVDGAVTAAAHALDELSADGVVLLANSHGRYLGDPSFDPLMAELDRRGAVVLVHPAELPGPAAAGIPPFAADFLLDTTRAAYGLVRHDVPRRFPGIRFVLAHAGGFLPYAAHRLAVSLFDQTGRDPATILDDLAGFYFDTALSSSPAALPSLLSFARPGHVLYGSDWPFAPELAVTYFNGPIAQDESIGHRNARALFHRFDNDPP</sequence>
<proteinExistence type="predicted"/>
<dbReference type="EMBL" id="BAAATD010000014">
    <property type="protein sequence ID" value="GAA2629005.1"/>
    <property type="molecule type" value="Genomic_DNA"/>
</dbReference>
<dbReference type="InterPro" id="IPR006680">
    <property type="entry name" value="Amidohydro-rel"/>
</dbReference>
<name>A0ABP6CUY8_9ACTN</name>
<keyword evidence="4" id="KW-1185">Reference proteome</keyword>
<comment type="caution">
    <text evidence="3">The sequence shown here is derived from an EMBL/GenBank/DDBJ whole genome shotgun (WGS) entry which is preliminary data.</text>
</comment>
<feature type="domain" description="Amidohydrolase-related" evidence="2">
    <location>
        <begin position="6"/>
        <end position="300"/>
    </location>
</feature>